<dbReference type="EC" id="6.1.1.22" evidence="2 8"/>
<dbReference type="GO" id="GO:0006421">
    <property type="term" value="P:asparaginyl-tRNA aminoacylation"/>
    <property type="evidence" value="ECO:0007669"/>
    <property type="project" value="UniProtKB-UniRule"/>
</dbReference>
<dbReference type="InterPro" id="IPR004365">
    <property type="entry name" value="NA-bd_OB_tRNA"/>
</dbReference>
<dbReference type="KEGG" id="msea:METESE_00900"/>
<evidence type="ECO:0000313" key="11">
    <source>
        <dbReference type="Proteomes" id="UP001228113"/>
    </source>
</evidence>
<keyword evidence="4" id="KW-0547">Nucleotide-binding</keyword>
<dbReference type="Proteomes" id="UP001228113">
    <property type="component" value="Chromosome"/>
</dbReference>
<reference evidence="10" key="1">
    <citation type="journal article" date="2023" name="Int. J. Syst. Evol. Microbiol.">
        <title>Mesoterricola silvestris gen. nov., sp. nov., Mesoterricola sediminis sp. nov., Geothrix oryzae sp. nov., Geothrix edaphica sp. nov., Geothrix rubra sp. nov., and Geothrix limicola sp. nov., six novel members of Acidobacteriota isolated from soils.</title>
        <authorList>
            <person name="Itoh H."/>
            <person name="Sugisawa Y."/>
            <person name="Mise K."/>
            <person name="Xu Z."/>
            <person name="Kuniyasu M."/>
            <person name="Ushijima N."/>
            <person name="Kawano K."/>
            <person name="Kobayashi E."/>
            <person name="Shiratori Y."/>
            <person name="Masuda Y."/>
            <person name="Senoo K."/>
        </authorList>
    </citation>
    <scope>NUCLEOTIDE SEQUENCE</scope>
    <source>
        <strain evidence="10">W786</strain>
    </source>
</reference>
<gene>
    <name evidence="10" type="primary">asnS</name>
    <name evidence="10" type="ORF">METESE_00900</name>
</gene>
<dbReference type="Pfam" id="PF00152">
    <property type="entry name" value="tRNA-synt_2"/>
    <property type="match status" value="1"/>
</dbReference>
<evidence type="ECO:0000256" key="7">
    <source>
        <dbReference type="ARBA" id="ARBA00023146"/>
    </source>
</evidence>
<organism evidence="10 11">
    <name type="scientific">Mesoterricola sediminis</name>
    <dbReference type="NCBI Taxonomy" id="2927980"/>
    <lineage>
        <taxon>Bacteria</taxon>
        <taxon>Pseudomonadati</taxon>
        <taxon>Acidobacteriota</taxon>
        <taxon>Holophagae</taxon>
        <taxon>Holophagales</taxon>
        <taxon>Holophagaceae</taxon>
        <taxon>Mesoterricola</taxon>
    </lineage>
</organism>
<dbReference type="PANTHER" id="PTHR22594:SF34">
    <property type="entry name" value="ASPARAGINE--TRNA LIGASE, MITOCHONDRIAL-RELATED"/>
    <property type="match status" value="1"/>
</dbReference>
<evidence type="ECO:0000256" key="1">
    <source>
        <dbReference type="ARBA" id="ARBA00008226"/>
    </source>
</evidence>
<protein>
    <recommendedName>
        <fullName evidence="2 8">Asparagine--tRNA ligase</fullName>
        <ecNumber evidence="2 8">6.1.1.22</ecNumber>
    </recommendedName>
</protein>
<accession>A0AA48GPD3</accession>
<dbReference type="SUPFAM" id="SSF50249">
    <property type="entry name" value="Nucleic acid-binding proteins"/>
    <property type="match status" value="1"/>
</dbReference>
<name>A0AA48GPD3_9BACT</name>
<keyword evidence="6" id="KW-0648">Protein biosynthesis</keyword>
<dbReference type="RefSeq" id="WP_243335136.1">
    <property type="nucleotide sequence ID" value="NZ_AP027081.1"/>
</dbReference>
<keyword evidence="7" id="KW-0030">Aminoacyl-tRNA synthetase</keyword>
<sequence>MESPLVEIRHLKQHVGQTVAVRGWVRNARTSKTRFIDLRDGSGFVQCVVGAAEAEPEAYELAGKLTQEAAVRVVGVVQQHPRTGAPELLVKGLELIGGSADYPITPKEHGTAFLMENRHLWLRSKRQWAILRVRHTIAKAIRDFFDGDGFTLLDAPILTPSACEGTSTLFGTPYFDEGMAYLSQSGQLYQEPGIAAFGKVYCFGPTFRAEKSKTRRHLTEFWMVEPEMAFAHLEDVMVLGERLVKFIVQRVLEGRREELEILERDLAPLESVLNVEFGRMTYTEAVARLKELGSDINWGEDFGNDDETILMNAYDRPLWVHRFPKAFKAFYMEPDPEDPKLALGADLLAPEGYGEVIGGGERASSLQYLLDQIVHEGLDRADYEWYLDIRKYGSVPHAGFGLGLERAVAWICKLPHVRETAPYPRMLGTLRP</sequence>
<dbReference type="InterPro" id="IPR012340">
    <property type="entry name" value="NA-bd_OB-fold"/>
</dbReference>
<evidence type="ECO:0000256" key="5">
    <source>
        <dbReference type="ARBA" id="ARBA00022840"/>
    </source>
</evidence>
<dbReference type="GO" id="GO:0003676">
    <property type="term" value="F:nucleic acid binding"/>
    <property type="evidence" value="ECO:0007669"/>
    <property type="project" value="InterPro"/>
</dbReference>
<dbReference type="Gene3D" id="2.40.50.140">
    <property type="entry name" value="Nucleic acid-binding proteins"/>
    <property type="match status" value="1"/>
</dbReference>
<evidence type="ECO:0000256" key="8">
    <source>
        <dbReference type="NCBIfam" id="TIGR00457"/>
    </source>
</evidence>
<keyword evidence="11" id="KW-1185">Reference proteome</keyword>
<dbReference type="GO" id="GO:0005524">
    <property type="term" value="F:ATP binding"/>
    <property type="evidence" value="ECO:0007669"/>
    <property type="project" value="UniProtKB-KW"/>
</dbReference>
<dbReference type="Pfam" id="PF01336">
    <property type="entry name" value="tRNA_anti-codon"/>
    <property type="match status" value="1"/>
</dbReference>
<dbReference type="CDD" id="cd00776">
    <property type="entry name" value="AsxRS_core"/>
    <property type="match status" value="1"/>
</dbReference>
<dbReference type="NCBIfam" id="TIGR00457">
    <property type="entry name" value="asnS"/>
    <property type="match status" value="1"/>
</dbReference>
<dbReference type="PRINTS" id="PR01042">
    <property type="entry name" value="TRNASYNTHASP"/>
</dbReference>
<keyword evidence="3 10" id="KW-0436">Ligase</keyword>
<dbReference type="PROSITE" id="PS50862">
    <property type="entry name" value="AA_TRNA_LIGASE_II"/>
    <property type="match status" value="1"/>
</dbReference>
<comment type="similarity">
    <text evidence="1">Belongs to the class-II aminoacyl-tRNA synthetase family.</text>
</comment>
<dbReference type="NCBIfam" id="NF003037">
    <property type="entry name" value="PRK03932.1"/>
    <property type="match status" value="1"/>
</dbReference>
<evidence type="ECO:0000256" key="6">
    <source>
        <dbReference type="ARBA" id="ARBA00022917"/>
    </source>
</evidence>
<dbReference type="InterPro" id="IPR006195">
    <property type="entry name" value="aa-tRNA-synth_II"/>
</dbReference>
<dbReference type="InterPro" id="IPR004522">
    <property type="entry name" value="Asn-tRNA-ligase"/>
</dbReference>
<evidence type="ECO:0000256" key="4">
    <source>
        <dbReference type="ARBA" id="ARBA00022741"/>
    </source>
</evidence>
<dbReference type="InterPro" id="IPR004364">
    <property type="entry name" value="Aa-tRNA-synt_II"/>
</dbReference>
<evidence type="ECO:0000259" key="9">
    <source>
        <dbReference type="PROSITE" id="PS50862"/>
    </source>
</evidence>
<feature type="domain" description="Aminoacyl-transfer RNA synthetases class-II family profile" evidence="9">
    <location>
        <begin position="131"/>
        <end position="432"/>
    </location>
</feature>
<dbReference type="InterPro" id="IPR045864">
    <property type="entry name" value="aa-tRNA-synth_II/BPL/LPL"/>
</dbReference>
<dbReference type="AlphaFoldDB" id="A0AA48GPD3"/>
<dbReference type="Gene3D" id="3.30.930.10">
    <property type="entry name" value="Bira Bifunctional Protein, Domain 2"/>
    <property type="match status" value="1"/>
</dbReference>
<dbReference type="EMBL" id="AP027081">
    <property type="protein sequence ID" value="BDU75132.1"/>
    <property type="molecule type" value="Genomic_DNA"/>
</dbReference>
<keyword evidence="5" id="KW-0067">ATP-binding</keyword>
<dbReference type="CDD" id="cd04100">
    <property type="entry name" value="Asp_Lys_Asn_RS_N"/>
    <property type="match status" value="1"/>
</dbReference>
<evidence type="ECO:0000313" key="10">
    <source>
        <dbReference type="EMBL" id="BDU75132.1"/>
    </source>
</evidence>
<dbReference type="PANTHER" id="PTHR22594">
    <property type="entry name" value="ASPARTYL/LYSYL-TRNA SYNTHETASE"/>
    <property type="match status" value="1"/>
</dbReference>
<evidence type="ECO:0000256" key="3">
    <source>
        <dbReference type="ARBA" id="ARBA00022598"/>
    </source>
</evidence>
<dbReference type="GO" id="GO:0004816">
    <property type="term" value="F:asparagine-tRNA ligase activity"/>
    <property type="evidence" value="ECO:0007669"/>
    <property type="project" value="UniProtKB-UniRule"/>
</dbReference>
<dbReference type="InterPro" id="IPR002312">
    <property type="entry name" value="Asp/Asn-tRNA-synth_IIb"/>
</dbReference>
<dbReference type="SUPFAM" id="SSF55681">
    <property type="entry name" value="Class II aaRS and biotin synthetases"/>
    <property type="match status" value="1"/>
</dbReference>
<evidence type="ECO:0000256" key="2">
    <source>
        <dbReference type="ARBA" id="ARBA00012816"/>
    </source>
</evidence>
<proteinExistence type="inferred from homology"/>